<dbReference type="GO" id="GO:0006352">
    <property type="term" value="P:DNA-templated transcription initiation"/>
    <property type="evidence" value="ECO:0007669"/>
    <property type="project" value="InterPro"/>
</dbReference>
<evidence type="ECO:0000256" key="2">
    <source>
        <dbReference type="ARBA" id="ARBA00023015"/>
    </source>
</evidence>
<dbReference type="Proteomes" id="UP000037660">
    <property type="component" value="Unassembled WGS sequence"/>
</dbReference>
<dbReference type="InterPro" id="IPR039425">
    <property type="entry name" value="RNA_pol_sigma-70-like"/>
</dbReference>
<reference evidence="7 8" key="2">
    <citation type="journal article" date="2016" name="Science">
        <title>A bacterium that degrades and assimilates poly(ethylene terephthalate).</title>
        <authorList>
            <person name="Yoshida S."/>
            <person name="Hiraga K."/>
            <person name="Takehana T."/>
            <person name="Taniguchi I."/>
            <person name="Yamaji H."/>
            <person name="Maeda Y."/>
            <person name="Toyohara K."/>
            <person name="Miyamoto K."/>
            <person name="Kimura Y."/>
            <person name="Oda K."/>
        </authorList>
    </citation>
    <scope>NUCLEOTIDE SEQUENCE [LARGE SCALE GENOMIC DNA]</scope>
    <source>
        <strain evidence="8">NBRC 110686 / TISTR 2288 / 201-F6</strain>
    </source>
</reference>
<dbReference type="GO" id="GO:0003677">
    <property type="term" value="F:DNA binding"/>
    <property type="evidence" value="ECO:0007669"/>
    <property type="project" value="UniProtKB-KW"/>
</dbReference>
<dbReference type="InterPro" id="IPR036388">
    <property type="entry name" value="WH-like_DNA-bd_sf"/>
</dbReference>
<dbReference type="InterPro" id="IPR013249">
    <property type="entry name" value="RNA_pol_sigma70_r4_t2"/>
</dbReference>
<evidence type="ECO:0000313" key="7">
    <source>
        <dbReference type="EMBL" id="GAP38652.1"/>
    </source>
</evidence>
<dbReference type="PANTHER" id="PTHR43133">
    <property type="entry name" value="RNA POLYMERASE ECF-TYPE SIGMA FACTO"/>
    <property type="match status" value="1"/>
</dbReference>
<evidence type="ECO:0000256" key="1">
    <source>
        <dbReference type="ARBA" id="ARBA00010641"/>
    </source>
</evidence>
<keyword evidence="2" id="KW-0805">Transcription regulation</keyword>
<dbReference type="GO" id="GO:0016987">
    <property type="term" value="F:sigma factor activity"/>
    <property type="evidence" value="ECO:0007669"/>
    <property type="project" value="UniProtKB-KW"/>
</dbReference>
<dbReference type="InterPro" id="IPR013324">
    <property type="entry name" value="RNA_pol_sigma_r3/r4-like"/>
</dbReference>
<comment type="caution">
    <text evidence="7">The sequence shown here is derived from an EMBL/GenBank/DDBJ whole genome shotgun (WGS) entry which is preliminary data.</text>
</comment>
<reference evidence="8" key="1">
    <citation type="submission" date="2015-07" db="EMBL/GenBank/DDBJ databases">
        <title>Discovery of a poly(ethylene terephthalate assimilation.</title>
        <authorList>
            <person name="Yoshida S."/>
            <person name="Hiraga K."/>
            <person name="Takehana T."/>
            <person name="Taniguchi I."/>
            <person name="Yamaji H."/>
            <person name="Maeda Y."/>
            <person name="Toyohara K."/>
            <person name="Miyamoto K."/>
            <person name="Kimura Y."/>
            <person name="Oda K."/>
        </authorList>
    </citation>
    <scope>NUCLEOTIDE SEQUENCE [LARGE SCALE GENOMIC DNA]</scope>
    <source>
        <strain evidence="8">NBRC 110686 / TISTR 2288 / 201-F6</strain>
    </source>
</reference>
<proteinExistence type="inferred from homology"/>
<keyword evidence="8" id="KW-1185">Reference proteome</keyword>
<evidence type="ECO:0000256" key="5">
    <source>
        <dbReference type="ARBA" id="ARBA00023163"/>
    </source>
</evidence>
<keyword evidence="4" id="KW-0238">DNA-binding</keyword>
<dbReference type="Gene3D" id="1.10.1740.10">
    <property type="match status" value="1"/>
</dbReference>
<keyword evidence="3" id="KW-0731">Sigma factor</keyword>
<organism evidence="7 8">
    <name type="scientific">Piscinibacter sakaiensis</name>
    <name type="common">Ideonella sakaiensis</name>
    <dbReference type="NCBI Taxonomy" id="1547922"/>
    <lineage>
        <taxon>Bacteria</taxon>
        <taxon>Pseudomonadati</taxon>
        <taxon>Pseudomonadota</taxon>
        <taxon>Betaproteobacteria</taxon>
        <taxon>Burkholderiales</taxon>
        <taxon>Sphaerotilaceae</taxon>
        <taxon>Piscinibacter</taxon>
    </lineage>
</organism>
<dbReference type="Gene3D" id="1.10.10.10">
    <property type="entry name" value="Winged helix-like DNA-binding domain superfamily/Winged helix DNA-binding domain"/>
    <property type="match status" value="1"/>
</dbReference>
<dbReference type="Pfam" id="PF08281">
    <property type="entry name" value="Sigma70_r4_2"/>
    <property type="match status" value="1"/>
</dbReference>
<gene>
    <name evidence="7" type="ORF">ISF6_5205</name>
</gene>
<dbReference type="SUPFAM" id="SSF88946">
    <property type="entry name" value="Sigma2 domain of RNA polymerase sigma factors"/>
    <property type="match status" value="1"/>
</dbReference>
<keyword evidence="5" id="KW-0804">Transcription</keyword>
<name>A0A0K8P7R1_PISS1</name>
<dbReference type="STRING" id="1547922.ISF6_5205"/>
<dbReference type="EMBL" id="BBYR01000083">
    <property type="protein sequence ID" value="GAP38652.1"/>
    <property type="molecule type" value="Genomic_DNA"/>
</dbReference>
<evidence type="ECO:0000313" key="8">
    <source>
        <dbReference type="Proteomes" id="UP000037660"/>
    </source>
</evidence>
<dbReference type="AlphaFoldDB" id="A0A0K8P7R1"/>
<evidence type="ECO:0000256" key="4">
    <source>
        <dbReference type="ARBA" id="ARBA00023125"/>
    </source>
</evidence>
<feature type="domain" description="RNA polymerase sigma factor 70 region 4 type 2" evidence="6">
    <location>
        <begin position="74"/>
        <end position="120"/>
    </location>
</feature>
<sequence>MVQEAWLRLHRYQQQHEVKEPEAFLATAARRLAIDQHRRGQVRGEHLVLDEETLVDPTADVEAIVLRREFGGLMQRGLATLDEQTRRIFIANLYEGESYGDLAIRYRISVAAVERSIARATLALTAASREPPE</sequence>
<accession>A0A0K8P7R1</accession>
<dbReference type="InterPro" id="IPR013325">
    <property type="entry name" value="RNA_pol_sigma_r2"/>
</dbReference>
<evidence type="ECO:0000259" key="6">
    <source>
        <dbReference type="Pfam" id="PF08281"/>
    </source>
</evidence>
<comment type="similarity">
    <text evidence="1">Belongs to the sigma-70 factor family. ECF subfamily.</text>
</comment>
<dbReference type="PANTHER" id="PTHR43133:SF8">
    <property type="entry name" value="RNA POLYMERASE SIGMA FACTOR HI_1459-RELATED"/>
    <property type="match status" value="1"/>
</dbReference>
<evidence type="ECO:0000256" key="3">
    <source>
        <dbReference type="ARBA" id="ARBA00023082"/>
    </source>
</evidence>
<protein>
    <recommendedName>
        <fullName evidence="6">RNA polymerase sigma factor 70 region 4 type 2 domain-containing protein</fullName>
    </recommendedName>
</protein>
<dbReference type="SUPFAM" id="SSF88659">
    <property type="entry name" value="Sigma3 and sigma4 domains of RNA polymerase sigma factors"/>
    <property type="match status" value="1"/>
</dbReference>